<keyword evidence="4" id="KW-0694">RNA-binding</keyword>
<keyword evidence="2 4" id="KW-0489">Methyltransferase</keyword>
<keyword evidence="4" id="KW-0949">S-adenosyl-L-methionine</keyword>
<dbReference type="CDD" id="cd18092">
    <property type="entry name" value="SpoU-like_TrmH"/>
    <property type="match status" value="1"/>
</dbReference>
<evidence type="ECO:0000313" key="6">
    <source>
        <dbReference type="EMBL" id="SMD31879.1"/>
    </source>
</evidence>
<protein>
    <recommendedName>
        <fullName evidence="4">tRNA (guanosine(18)-2'-O)-methyltransferase</fullName>
        <ecNumber evidence="4">2.1.1.34</ecNumber>
    </recommendedName>
    <alternativeName>
        <fullName evidence="4">tRNA [Gm18] methyltransferase</fullName>
    </alternativeName>
</protein>
<dbReference type="STRING" id="692418.SAMN04488029_0217"/>
<feature type="domain" description="tRNA/rRNA methyltransferase SpoU type" evidence="5">
    <location>
        <begin position="46"/>
        <end position="188"/>
    </location>
</feature>
<dbReference type="Pfam" id="PF00588">
    <property type="entry name" value="SpoU_methylase"/>
    <property type="match status" value="1"/>
</dbReference>
<dbReference type="InterPro" id="IPR029028">
    <property type="entry name" value="Alpha/beta_knot_MTases"/>
</dbReference>
<dbReference type="GO" id="GO:0000049">
    <property type="term" value="F:tRNA binding"/>
    <property type="evidence" value="ECO:0007669"/>
    <property type="project" value="UniProtKB-UniRule"/>
</dbReference>
<dbReference type="RefSeq" id="WP_245826958.1">
    <property type="nucleotide sequence ID" value="NZ_FWYF01000001.1"/>
</dbReference>
<keyword evidence="3 4" id="KW-0808">Transferase</keyword>
<dbReference type="Gene3D" id="3.40.1280.10">
    <property type="match status" value="1"/>
</dbReference>
<dbReference type="AlphaFoldDB" id="A0A1W2G5C1"/>
<evidence type="ECO:0000256" key="4">
    <source>
        <dbReference type="HAMAP-Rule" id="MF_02060"/>
    </source>
</evidence>
<dbReference type="PANTHER" id="PTHR43453">
    <property type="entry name" value="RRNA METHYLASE-LIKE"/>
    <property type="match status" value="1"/>
</dbReference>
<dbReference type="InterPro" id="IPR029026">
    <property type="entry name" value="tRNA_m1G_MTases_N"/>
</dbReference>
<dbReference type="GO" id="GO:0141100">
    <property type="term" value="F:tRNA (guanine(18)-2'-O)-methyltransferase activity"/>
    <property type="evidence" value="ECO:0007669"/>
    <property type="project" value="UniProtKB-UniRule"/>
</dbReference>
<feature type="binding site" evidence="4">
    <location>
        <position position="169"/>
    </location>
    <ligand>
        <name>S-adenosyl-L-methionine</name>
        <dbReference type="ChEBI" id="CHEBI:59789"/>
    </ligand>
</feature>
<keyword evidence="7" id="KW-1185">Reference proteome</keyword>
<evidence type="ECO:0000256" key="1">
    <source>
        <dbReference type="ARBA" id="ARBA00022555"/>
    </source>
</evidence>
<proteinExistence type="inferred from homology"/>
<dbReference type="HAMAP" id="MF_02060">
    <property type="entry name" value="tRNA_methyltr_TrmH"/>
    <property type="match status" value="1"/>
</dbReference>
<evidence type="ECO:0000256" key="3">
    <source>
        <dbReference type="ARBA" id="ARBA00022679"/>
    </source>
</evidence>
<evidence type="ECO:0000256" key="2">
    <source>
        <dbReference type="ARBA" id="ARBA00022603"/>
    </source>
</evidence>
<dbReference type="Proteomes" id="UP000192472">
    <property type="component" value="Unassembled WGS sequence"/>
</dbReference>
<dbReference type="PANTHER" id="PTHR43453:SF3">
    <property type="entry name" value="TRNA_RRNA METHYLTRANSFERASE SPOU TYPE DOMAIN-CONTAINING PROTEIN"/>
    <property type="match status" value="1"/>
</dbReference>
<organism evidence="6 7">
    <name type="scientific">Reichenbachiella faecimaris</name>
    <dbReference type="NCBI Taxonomy" id="692418"/>
    <lineage>
        <taxon>Bacteria</taxon>
        <taxon>Pseudomonadati</taxon>
        <taxon>Bacteroidota</taxon>
        <taxon>Cytophagia</taxon>
        <taxon>Cytophagales</taxon>
        <taxon>Reichenbachiellaceae</taxon>
        <taxon>Reichenbachiella</taxon>
    </lineage>
</organism>
<feature type="binding site" evidence="4">
    <location>
        <position position="126"/>
    </location>
    <ligand>
        <name>S-adenosyl-L-methionine</name>
        <dbReference type="ChEBI" id="CHEBI:59789"/>
    </ligand>
</feature>
<comment type="similarity">
    <text evidence="4">Belongs to the class IV-like SAM-binding methyltransferase superfamily. RNA methyltransferase TrmH family.</text>
</comment>
<keyword evidence="1 4" id="KW-0820">tRNA-binding</keyword>
<keyword evidence="4" id="KW-0819">tRNA processing</keyword>
<evidence type="ECO:0000313" key="7">
    <source>
        <dbReference type="Proteomes" id="UP000192472"/>
    </source>
</evidence>
<dbReference type="SUPFAM" id="SSF75217">
    <property type="entry name" value="alpha/beta knot"/>
    <property type="match status" value="1"/>
</dbReference>
<name>A0A1W2G5C1_REIFA</name>
<sequence length="241" mass="27877">MMKNHNWGSLNNIQYQKALLAYLSEYVTEHKKKRFEDILSQRTRYLTVVLEDLFKAHNASAVMRTAEGLGIQDIHVVEQRNAYDYNPYVLRGAGKWLTLCKYNKTHQNMKVCFDHLKSEGYQILATSPHEYAKDYRDFEVTSKTAVVFGAEETGISDYVKENADGFVKIPMFGFTESFNISVSAAIVLEEFSRQIRNKENIGLSSDEIFSLKLEWYQKMVPNVDAHIRAFDKIYTNPENNS</sequence>
<comment type="caution">
    <text evidence="4">Lacks conserved residue(s) required for the propagation of feature annotation.</text>
</comment>
<comment type="catalytic activity">
    <reaction evidence="4">
        <text>guanosine(18) in tRNA + S-adenosyl-L-methionine = 2'-O-methylguanosine(18) in tRNA + S-adenosyl-L-homocysteine + H(+)</text>
        <dbReference type="Rhea" id="RHEA:20077"/>
        <dbReference type="Rhea" id="RHEA-COMP:10190"/>
        <dbReference type="Rhea" id="RHEA-COMP:10192"/>
        <dbReference type="ChEBI" id="CHEBI:15378"/>
        <dbReference type="ChEBI" id="CHEBI:57856"/>
        <dbReference type="ChEBI" id="CHEBI:59789"/>
        <dbReference type="ChEBI" id="CHEBI:74269"/>
        <dbReference type="ChEBI" id="CHEBI:74445"/>
        <dbReference type="EC" id="2.1.1.34"/>
    </reaction>
</comment>
<evidence type="ECO:0000259" key="5">
    <source>
        <dbReference type="Pfam" id="PF00588"/>
    </source>
</evidence>
<dbReference type="EMBL" id="FWYF01000001">
    <property type="protein sequence ID" value="SMD31879.1"/>
    <property type="molecule type" value="Genomic_DNA"/>
</dbReference>
<gene>
    <name evidence="4" type="primary">trmH</name>
    <name evidence="6" type="ORF">SAMN04488029_0217</name>
</gene>
<accession>A0A1W2G5C1</accession>
<comment type="function">
    <text evidence="4">Catalyzes the 2'-O methylation of guanosine at position 18 in tRNA.</text>
</comment>
<dbReference type="GO" id="GO:0002938">
    <property type="term" value="P:tRNA guanine ribose methylation"/>
    <property type="evidence" value="ECO:0007669"/>
    <property type="project" value="UniProtKB-UniRule"/>
</dbReference>
<reference evidence="6 7" key="1">
    <citation type="submission" date="2017-04" db="EMBL/GenBank/DDBJ databases">
        <authorList>
            <person name="Afonso C.L."/>
            <person name="Miller P.J."/>
            <person name="Scott M.A."/>
            <person name="Spackman E."/>
            <person name="Goraichik I."/>
            <person name="Dimitrov K.M."/>
            <person name="Suarez D.L."/>
            <person name="Swayne D.E."/>
        </authorList>
    </citation>
    <scope>NUCLEOTIDE SEQUENCE [LARGE SCALE GENOMIC DNA]</scope>
    <source>
        <strain evidence="6 7">DSM 26133</strain>
    </source>
</reference>
<dbReference type="InterPro" id="IPR033671">
    <property type="entry name" value="TrmH"/>
</dbReference>
<dbReference type="InterPro" id="IPR001537">
    <property type="entry name" value="SpoU_MeTrfase"/>
</dbReference>
<dbReference type="EC" id="2.1.1.34" evidence="4"/>